<dbReference type="PROSITE" id="PS51257">
    <property type="entry name" value="PROKAR_LIPOPROTEIN"/>
    <property type="match status" value="1"/>
</dbReference>
<gene>
    <name evidence="7" type="ORF">GCM10023196_003120</name>
</gene>
<keyword evidence="8" id="KW-1185">Reference proteome</keyword>
<comment type="similarity">
    <text evidence="5">Belongs to the bacterial solute-binding protein 9 family.</text>
</comment>
<evidence type="ECO:0000256" key="2">
    <source>
        <dbReference type="ARBA" id="ARBA00022448"/>
    </source>
</evidence>
<protein>
    <submittedName>
        <fullName evidence="7">Metal ABC transporter substrate-binding protein</fullName>
    </submittedName>
</protein>
<dbReference type="EMBL" id="BAABHK010000001">
    <property type="protein sequence ID" value="GAA4620178.1"/>
    <property type="molecule type" value="Genomic_DNA"/>
</dbReference>
<dbReference type="SUPFAM" id="SSF53807">
    <property type="entry name" value="Helical backbone' metal receptor"/>
    <property type="match status" value="1"/>
</dbReference>
<dbReference type="Proteomes" id="UP001501442">
    <property type="component" value="Unassembled WGS sequence"/>
</dbReference>
<reference evidence="8" key="1">
    <citation type="journal article" date="2019" name="Int. J. Syst. Evol. Microbiol.">
        <title>The Global Catalogue of Microorganisms (GCM) 10K type strain sequencing project: providing services to taxonomists for standard genome sequencing and annotation.</title>
        <authorList>
            <consortium name="The Broad Institute Genomics Platform"/>
            <consortium name="The Broad Institute Genome Sequencing Center for Infectious Disease"/>
            <person name="Wu L."/>
            <person name="Ma J."/>
        </authorList>
    </citation>
    <scope>NUCLEOTIDE SEQUENCE [LARGE SCALE GENOMIC DNA]</scope>
    <source>
        <strain evidence="8">JCM 17939</strain>
    </source>
</reference>
<evidence type="ECO:0000256" key="3">
    <source>
        <dbReference type="ARBA" id="ARBA00022723"/>
    </source>
</evidence>
<evidence type="ECO:0000313" key="7">
    <source>
        <dbReference type="EMBL" id="GAA4620178.1"/>
    </source>
</evidence>
<sequence>MRIRTPQLAAPVLAGLLAAASACGGSSSASDAGGSGSSAKLKVVATTTQVADFARNVGGDKVKVTQILKPNVDPHDYEPSPADVQAIAEADVVLENGVGLERWLDQTIKSAGFHGALVDTSKGVAVRKGNGSDEEAAGDPHIWHNPKNAEIMSRNITAAFEAKDQADKATYEANLTSYTAKLQQLDSWIAQQIGTLPADQRKLVTNHDAFGYYIDRYHLTFVGSIIPSFDTSAELSGEQLNTLVSKIKATGVKAIFSESSLPPKTAEAIGKQAGVKVEAGEDSLYGDTLGPAGSAGATYLDMERHNTTTIVTALKG</sequence>
<feature type="signal peptide" evidence="6">
    <location>
        <begin position="1"/>
        <end position="24"/>
    </location>
</feature>
<dbReference type="PANTHER" id="PTHR42953">
    <property type="entry name" value="HIGH-AFFINITY ZINC UPTAKE SYSTEM PROTEIN ZNUA-RELATED"/>
    <property type="match status" value="1"/>
</dbReference>
<dbReference type="Pfam" id="PF01297">
    <property type="entry name" value="ZnuA"/>
    <property type="match status" value="1"/>
</dbReference>
<dbReference type="InterPro" id="IPR006128">
    <property type="entry name" value="Lipoprotein_PsaA-like"/>
</dbReference>
<organism evidence="7 8">
    <name type="scientific">Actinoallomurus vinaceus</name>
    <dbReference type="NCBI Taxonomy" id="1080074"/>
    <lineage>
        <taxon>Bacteria</taxon>
        <taxon>Bacillati</taxon>
        <taxon>Actinomycetota</taxon>
        <taxon>Actinomycetes</taxon>
        <taxon>Streptosporangiales</taxon>
        <taxon>Thermomonosporaceae</taxon>
        <taxon>Actinoallomurus</taxon>
    </lineage>
</organism>
<dbReference type="InterPro" id="IPR006129">
    <property type="entry name" value="AdhesinB"/>
</dbReference>
<evidence type="ECO:0000256" key="5">
    <source>
        <dbReference type="RuleBase" id="RU003512"/>
    </source>
</evidence>
<evidence type="ECO:0000256" key="4">
    <source>
        <dbReference type="ARBA" id="ARBA00022729"/>
    </source>
</evidence>
<keyword evidence="4 6" id="KW-0732">Signal</keyword>
<dbReference type="InterPro" id="IPR006127">
    <property type="entry name" value="ZnuA-like"/>
</dbReference>
<comment type="caution">
    <text evidence="7">The sequence shown here is derived from an EMBL/GenBank/DDBJ whole genome shotgun (WGS) entry which is preliminary data.</text>
</comment>
<evidence type="ECO:0000313" key="8">
    <source>
        <dbReference type="Proteomes" id="UP001501442"/>
    </source>
</evidence>
<accession>A0ABP8TZA9</accession>
<comment type="subcellular location">
    <subcellularLocation>
        <location evidence="1">Cell envelope</location>
    </subcellularLocation>
</comment>
<name>A0ABP8TZA9_9ACTN</name>
<evidence type="ECO:0000256" key="6">
    <source>
        <dbReference type="SAM" id="SignalP"/>
    </source>
</evidence>
<keyword evidence="3" id="KW-0479">Metal-binding</keyword>
<dbReference type="PANTHER" id="PTHR42953:SF1">
    <property type="entry name" value="METAL-BINDING PROTEIN HI_0362-RELATED"/>
    <property type="match status" value="1"/>
</dbReference>
<dbReference type="RefSeq" id="WP_345428529.1">
    <property type="nucleotide sequence ID" value="NZ_BAABHK010000001.1"/>
</dbReference>
<dbReference type="Gene3D" id="3.40.50.1980">
    <property type="entry name" value="Nitrogenase molybdenum iron protein domain"/>
    <property type="match status" value="2"/>
</dbReference>
<dbReference type="PRINTS" id="PR00691">
    <property type="entry name" value="ADHESINB"/>
</dbReference>
<keyword evidence="2 5" id="KW-0813">Transport</keyword>
<evidence type="ECO:0000256" key="1">
    <source>
        <dbReference type="ARBA" id="ARBA00004196"/>
    </source>
</evidence>
<feature type="chain" id="PRO_5046420997" evidence="6">
    <location>
        <begin position="25"/>
        <end position="316"/>
    </location>
</feature>
<proteinExistence type="inferred from homology"/>
<dbReference type="InterPro" id="IPR050492">
    <property type="entry name" value="Bact_metal-bind_prot9"/>
</dbReference>
<dbReference type="PRINTS" id="PR00690">
    <property type="entry name" value="ADHESNFAMILY"/>
</dbReference>